<dbReference type="InterPro" id="IPR051531">
    <property type="entry name" value="N-acetyltransferase"/>
</dbReference>
<name>A0A8J7BZZ3_9CYAN</name>
<dbReference type="RefSeq" id="WP_190836112.1">
    <property type="nucleotide sequence ID" value="NZ_CAWPPI010000104.1"/>
</dbReference>
<accession>A0A8J7BZZ3</accession>
<dbReference type="PROSITE" id="PS51186">
    <property type="entry name" value="GNAT"/>
    <property type="match status" value="1"/>
</dbReference>
<dbReference type="PANTHER" id="PTHR43792">
    <property type="entry name" value="GNAT FAMILY, PUTATIVE (AFU_ORTHOLOGUE AFUA_3G00765)-RELATED-RELATED"/>
    <property type="match status" value="1"/>
</dbReference>
<gene>
    <name evidence="2" type="ORF">ICL16_34630</name>
</gene>
<comment type="caution">
    <text evidence="2">The sequence shown here is derived from an EMBL/GenBank/DDBJ whole genome shotgun (WGS) entry which is preliminary data.</text>
</comment>
<organism evidence="2 3">
    <name type="scientific">Iningainema tapete BLCC-T55</name>
    <dbReference type="NCBI Taxonomy" id="2748662"/>
    <lineage>
        <taxon>Bacteria</taxon>
        <taxon>Bacillati</taxon>
        <taxon>Cyanobacteriota</taxon>
        <taxon>Cyanophyceae</taxon>
        <taxon>Nostocales</taxon>
        <taxon>Scytonemataceae</taxon>
        <taxon>Iningainema tapete</taxon>
    </lineage>
</organism>
<sequence>MRILETHRLILRHQMREDLDSLYALYCDTEVKRYIPDAPRTYQEAKEELEWFLHGHPKHTQLGLWATIHKETNRFIGRCGLLPWTIDGREEVEVAYLLAREYWGQGLGTEVAQAIAQYAFDQLHLTRLICLIEPENVASLQVARKLGMEFEKEHEDDYGRCLVYATSLLMQPCWD</sequence>
<dbReference type="AlphaFoldDB" id="A0A8J7BZZ3"/>
<dbReference type="PANTHER" id="PTHR43792:SF1">
    <property type="entry name" value="N-ACETYLTRANSFERASE DOMAIN-CONTAINING PROTEIN"/>
    <property type="match status" value="1"/>
</dbReference>
<evidence type="ECO:0000313" key="3">
    <source>
        <dbReference type="Proteomes" id="UP000629098"/>
    </source>
</evidence>
<reference evidence="2" key="1">
    <citation type="submission" date="2020-09" db="EMBL/GenBank/DDBJ databases">
        <title>Iningainema tapete sp. nov. (Scytonemataceae, Cyanobacteria) from greenhouses in central Florida (USA) produces two types of nodularin with biosynthetic potential for microcystin-LR and anabaenopeptins.</title>
        <authorList>
            <person name="Berthold D.E."/>
            <person name="Lefler F.W."/>
            <person name="Huang I.-S."/>
            <person name="Abdulla H."/>
            <person name="Zimba P.V."/>
            <person name="Laughinghouse H.D. IV."/>
        </authorList>
    </citation>
    <scope>NUCLEOTIDE SEQUENCE</scope>
    <source>
        <strain evidence="2">BLCCT55</strain>
    </source>
</reference>
<protein>
    <submittedName>
        <fullName evidence="2">GNAT family N-acetyltransferase</fullName>
    </submittedName>
</protein>
<dbReference type="Gene3D" id="3.40.630.30">
    <property type="match status" value="1"/>
</dbReference>
<dbReference type="SUPFAM" id="SSF55729">
    <property type="entry name" value="Acyl-CoA N-acyltransferases (Nat)"/>
    <property type="match status" value="1"/>
</dbReference>
<proteinExistence type="predicted"/>
<dbReference type="Pfam" id="PF13302">
    <property type="entry name" value="Acetyltransf_3"/>
    <property type="match status" value="1"/>
</dbReference>
<dbReference type="Proteomes" id="UP000629098">
    <property type="component" value="Unassembled WGS sequence"/>
</dbReference>
<feature type="domain" description="N-acetyltransferase" evidence="1">
    <location>
        <begin position="9"/>
        <end position="169"/>
    </location>
</feature>
<evidence type="ECO:0000313" key="2">
    <source>
        <dbReference type="EMBL" id="MBD2777048.1"/>
    </source>
</evidence>
<dbReference type="GO" id="GO:0016747">
    <property type="term" value="F:acyltransferase activity, transferring groups other than amino-acyl groups"/>
    <property type="evidence" value="ECO:0007669"/>
    <property type="project" value="InterPro"/>
</dbReference>
<dbReference type="InterPro" id="IPR000182">
    <property type="entry name" value="GNAT_dom"/>
</dbReference>
<keyword evidence="3" id="KW-1185">Reference proteome</keyword>
<dbReference type="InterPro" id="IPR016181">
    <property type="entry name" value="Acyl_CoA_acyltransferase"/>
</dbReference>
<evidence type="ECO:0000259" key="1">
    <source>
        <dbReference type="PROSITE" id="PS51186"/>
    </source>
</evidence>
<dbReference type="EMBL" id="JACXAE010000104">
    <property type="protein sequence ID" value="MBD2777048.1"/>
    <property type="molecule type" value="Genomic_DNA"/>
</dbReference>